<dbReference type="InterPro" id="IPR002347">
    <property type="entry name" value="SDR_fam"/>
</dbReference>
<dbReference type="PRINTS" id="PR00081">
    <property type="entry name" value="GDHRDH"/>
</dbReference>
<name>A0A504JJY5_9FLAO</name>
<accession>A0A504JJY5</accession>
<dbReference type="PANTHER" id="PTHR44169">
    <property type="entry name" value="NADPH-DEPENDENT 1-ACYLDIHYDROXYACETONE PHOSPHATE REDUCTASE"/>
    <property type="match status" value="1"/>
</dbReference>
<dbReference type="OrthoDB" id="9794387at2"/>
<proteinExistence type="inferred from homology"/>
<dbReference type="Gene3D" id="3.40.50.720">
    <property type="entry name" value="NAD(P)-binding Rossmann-like Domain"/>
    <property type="match status" value="1"/>
</dbReference>
<protein>
    <submittedName>
        <fullName evidence="4">SDR family NAD(P)-dependent oxidoreductase</fullName>
    </submittedName>
</protein>
<comment type="caution">
    <text evidence="4">The sequence shown here is derived from an EMBL/GenBank/DDBJ whole genome shotgun (WGS) entry which is preliminary data.</text>
</comment>
<evidence type="ECO:0000313" key="5">
    <source>
        <dbReference type="Proteomes" id="UP000315540"/>
    </source>
</evidence>
<keyword evidence="5" id="KW-1185">Reference proteome</keyword>
<evidence type="ECO:0000256" key="1">
    <source>
        <dbReference type="ARBA" id="ARBA00006484"/>
    </source>
</evidence>
<dbReference type="Proteomes" id="UP000315540">
    <property type="component" value="Unassembled WGS sequence"/>
</dbReference>
<dbReference type="AlphaFoldDB" id="A0A504JJY5"/>
<gene>
    <name evidence="4" type="ORF">FHK87_04240</name>
</gene>
<dbReference type="RefSeq" id="WP_140590283.1">
    <property type="nucleotide sequence ID" value="NZ_VFWZ01000002.1"/>
</dbReference>
<keyword evidence="2" id="KW-0560">Oxidoreductase</keyword>
<evidence type="ECO:0000256" key="3">
    <source>
        <dbReference type="RuleBase" id="RU000363"/>
    </source>
</evidence>
<dbReference type="InterPro" id="IPR036291">
    <property type="entry name" value="NAD(P)-bd_dom_sf"/>
</dbReference>
<dbReference type="PANTHER" id="PTHR44169:SF6">
    <property type="entry name" value="NADPH-DEPENDENT 1-ACYLDIHYDROXYACETONE PHOSPHATE REDUCTASE"/>
    <property type="match status" value="1"/>
</dbReference>
<evidence type="ECO:0000256" key="2">
    <source>
        <dbReference type="ARBA" id="ARBA00023002"/>
    </source>
</evidence>
<sequence>MQTLKEKVILITGANRGIGKSLVKASLEKGAKKIYATSRDVNKMPNFGDKRIETLALDITDNTQILEIAKNTKDVNVLINNAGILSYGNILKGEISMLEDDMRVNYYGTVNMMRAFAPVLEQNTPARIINIASIVAYSPLASIAGYSASKTALYSATLSVRTELEKKGITVHAVNPGAIDTDMNKGSDWDMPAPDGIAKIILDKVEVGELDIVPDVMGLEMYNTWKEEPSRLAEMFSKMYHGE</sequence>
<dbReference type="EMBL" id="VFWZ01000002">
    <property type="protein sequence ID" value="TPN86821.1"/>
    <property type="molecule type" value="Genomic_DNA"/>
</dbReference>
<organism evidence="4 5">
    <name type="scientific">Aquimarina algicola</name>
    <dbReference type="NCBI Taxonomy" id="2589995"/>
    <lineage>
        <taxon>Bacteria</taxon>
        <taxon>Pseudomonadati</taxon>
        <taxon>Bacteroidota</taxon>
        <taxon>Flavobacteriia</taxon>
        <taxon>Flavobacteriales</taxon>
        <taxon>Flavobacteriaceae</taxon>
        <taxon>Aquimarina</taxon>
    </lineage>
</organism>
<dbReference type="Pfam" id="PF00106">
    <property type="entry name" value="adh_short"/>
    <property type="match status" value="1"/>
</dbReference>
<dbReference type="SUPFAM" id="SSF51735">
    <property type="entry name" value="NAD(P)-binding Rossmann-fold domains"/>
    <property type="match status" value="1"/>
</dbReference>
<comment type="similarity">
    <text evidence="1 3">Belongs to the short-chain dehydrogenases/reductases (SDR) family.</text>
</comment>
<reference evidence="4 5" key="1">
    <citation type="submission" date="2019-06" db="EMBL/GenBank/DDBJ databases">
        <authorList>
            <person name="Meng X."/>
        </authorList>
    </citation>
    <scope>NUCLEOTIDE SEQUENCE [LARGE SCALE GENOMIC DNA]</scope>
    <source>
        <strain evidence="4 5">M625</strain>
    </source>
</reference>
<dbReference type="GO" id="GO:0016491">
    <property type="term" value="F:oxidoreductase activity"/>
    <property type="evidence" value="ECO:0007669"/>
    <property type="project" value="UniProtKB-KW"/>
</dbReference>
<evidence type="ECO:0000313" key="4">
    <source>
        <dbReference type="EMBL" id="TPN86821.1"/>
    </source>
</evidence>
<dbReference type="PRINTS" id="PR00080">
    <property type="entry name" value="SDRFAMILY"/>
</dbReference>